<comment type="caution">
    <text evidence="2">The sequence shown here is derived from an EMBL/GenBank/DDBJ whole genome shotgun (WGS) entry which is preliminary data.</text>
</comment>
<evidence type="ECO:0000313" key="2">
    <source>
        <dbReference type="EMBL" id="MBB5066178.1"/>
    </source>
</evidence>
<accession>A0A7W7ZUW3</accession>
<dbReference type="AlphaFoldDB" id="A0A7W7ZUW3"/>
<keyword evidence="1" id="KW-0812">Transmembrane</keyword>
<keyword evidence="1" id="KW-1133">Transmembrane helix</keyword>
<protein>
    <submittedName>
        <fullName evidence="2">Uncharacterized protein</fullName>
    </submittedName>
</protein>
<feature type="transmembrane region" description="Helical" evidence="1">
    <location>
        <begin position="37"/>
        <end position="55"/>
    </location>
</feature>
<sequence length="138" mass="14769">MANVYDAGRLRLTVKEKLALIISIAFALGSFDSHDAVLVVPSLSVAAIAFVLLCIWHKGNPWNRLATAIFFLVILVFAGRRSLRHTSLPAPAINTAAPAPQPLSINQNANNSDCSNIVAGGDVNNCTSSERAHVKNKH</sequence>
<reference evidence="2 3" key="1">
    <citation type="submission" date="2020-08" db="EMBL/GenBank/DDBJ databases">
        <title>Genomic Encyclopedia of Type Strains, Phase IV (KMG-V): Genome sequencing to study the core and pangenomes of soil and plant-associated prokaryotes.</title>
        <authorList>
            <person name="Whitman W."/>
        </authorList>
    </citation>
    <scope>NUCLEOTIDE SEQUENCE [LARGE SCALE GENOMIC DNA]</scope>
    <source>
        <strain evidence="2 3">X5P3</strain>
    </source>
</reference>
<dbReference type="Proteomes" id="UP000584867">
    <property type="component" value="Unassembled WGS sequence"/>
</dbReference>
<gene>
    <name evidence="2" type="ORF">HDF15_004552</name>
</gene>
<organism evidence="2 3">
    <name type="scientific">Granulicella mallensis</name>
    <dbReference type="NCBI Taxonomy" id="940614"/>
    <lineage>
        <taxon>Bacteria</taxon>
        <taxon>Pseudomonadati</taxon>
        <taxon>Acidobacteriota</taxon>
        <taxon>Terriglobia</taxon>
        <taxon>Terriglobales</taxon>
        <taxon>Acidobacteriaceae</taxon>
        <taxon>Granulicella</taxon>
    </lineage>
</organism>
<proteinExistence type="predicted"/>
<keyword evidence="1" id="KW-0472">Membrane</keyword>
<dbReference type="RefSeq" id="WP_184259493.1">
    <property type="nucleotide sequence ID" value="NZ_JACHIO010000024.1"/>
</dbReference>
<dbReference type="EMBL" id="JACHIO010000024">
    <property type="protein sequence ID" value="MBB5066178.1"/>
    <property type="molecule type" value="Genomic_DNA"/>
</dbReference>
<name>A0A7W7ZUW3_9BACT</name>
<evidence type="ECO:0000313" key="3">
    <source>
        <dbReference type="Proteomes" id="UP000584867"/>
    </source>
</evidence>
<feature type="transmembrane region" description="Helical" evidence="1">
    <location>
        <begin position="62"/>
        <end position="79"/>
    </location>
</feature>
<evidence type="ECO:0000256" key="1">
    <source>
        <dbReference type="SAM" id="Phobius"/>
    </source>
</evidence>